<reference evidence="3" key="1">
    <citation type="journal article" date="2019" name="Int. J. Syst. Evol. Microbiol.">
        <title>The Global Catalogue of Microorganisms (GCM) 10K type strain sequencing project: providing services to taxonomists for standard genome sequencing and annotation.</title>
        <authorList>
            <consortium name="The Broad Institute Genomics Platform"/>
            <consortium name="The Broad Institute Genome Sequencing Center for Infectious Disease"/>
            <person name="Wu L."/>
            <person name="Ma J."/>
        </authorList>
    </citation>
    <scope>NUCLEOTIDE SEQUENCE [LARGE SCALE GENOMIC DNA]</scope>
    <source>
        <strain evidence="3">JCM 19635</strain>
    </source>
</reference>
<dbReference type="Proteomes" id="UP001596513">
    <property type="component" value="Unassembled WGS sequence"/>
</dbReference>
<evidence type="ECO:0000313" key="3">
    <source>
        <dbReference type="Proteomes" id="UP001596513"/>
    </source>
</evidence>
<dbReference type="RefSeq" id="WP_380205855.1">
    <property type="nucleotide sequence ID" value="NZ_JBHTEK010000001.1"/>
</dbReference>
<comment type="caution">
    <text evidence="2">The sequence shown here is derived from an EMBL/GenBank/DDBJ whole genome shotgun (WGS) entry which is preliminary data.</text>
</comment>
<protein>
    <submittedName>
        <fullName evidence="2">Uncharacterized protein</fullName>
    </submittedName>
</protein>
<feature type="chain" id="PRO_5047304831" evidence="1">
    <location>
        <begin position="29"/>
        <end position="49"/>
    </location>
</feature>
<keyword evidence="3" id="KW-1185">Reference proteome</keyword>
<evidence type="ECO:0000256" key="1">
    <source>
        <dbReference type="SAM" id="SignalP"/>
    </source>
</evidence>
<proteinExistence type="predicted"/>
<gene>
    <name evidence="2" type="ORF">ACFQT0_25860</name>
</gene>
<evidence type="ECO:0000313" key="2">
    <source>
        <dbReference type="EMBL" id="MFC7670412.1"/>
    </source>
</evidence>
<organism evidence="2 3">
    <name type="scientific">Hymenobacter humi</name>
    <dbReference type="NCBI Taxonomy" id="1411620"/>
    <lineage>
        <taxon>Bacteria</taxon>
        <taxon>Pseudomonadati</taxon>
        <taxon>Bacteroidota</taxon>
        <taxon>Cytophagia</taxon>
        <taxon>Cytophagales</taxon>
        <taxon>Hymenobacteraceae</taxon>
        <taxon>Hymenobacter</taxon>
    </lineage>
</organism>
<feature type="signal peptide" evidence="1">
    <location>
        <begin position="1"/>
        <end position="28"/>
    </location>
</feature>
<name>A0ABW2UA87_9BACT</name>
<sequence>MNILLYTKRTLGVLALLCPLLDAPAARAQTAQEPFGRVRIQYKEFRWQQ</sequence>
<dbReference type="EMBL" id="JBHTEK010000001">
    <property type="protein sequence ID" value="MFC7670412.1"/>
    <property type="molecule type" value="Genomic_DNA"/>
</dbReference>
<keyword evidence="1" id="KW-0732">Signal</keyword>
<accession>A0ABW2UA87</accession>